<evidence type="ECO:0000256" key="4">
    <source>
        <dbReference type="ARBA" id="ARBA00023163"/>
    </source>
</evidence>
<evidence type="ECO:0000256" key="2">
    <source>
        <dbReference type="ARBA" id="ARBA00023015"/>
    </source>
</evidence>
<feature type="domain" description="HTH tetR-type" evidence="6">
    <location>
        <begin position="36"/>
        <end position="96"/>
    </location>
</feature>
<dbReference type="GO" id="GO:0003677">
    <property type="term" value="F:DNA binding"/>
    <property type="evidence" value="ECO:0007669"/>
    <property type="project" value="UniProtKB-UniRule"/>
</dbReference>
<dbReference type="PRINTS" id="PR00455">
    <property type="entry name" value="HTHTETR"/>
</dbReference>
<proteinExistence type="predicted"/>
<dbReference type="Pfam" id="PF16925">
    <property type="entry name" value="TetR_C_13"/>
    <property type="match status" value="1"/>
</dbReference>
<dbReference type="InterPro" id="IPR001647">
    <property type="entry name" value="HTH_TetR"/>
</dbReference>
<feature type="DNA-binding region" description="H-T-H motif" evidence="5">
    <location>
        <begin position="59"/>
        <end position="78"/>
    </location>
</feature>
<dbReference type="EMBL" id="FMYQ01000002">
    <property type="protein sequence ID" value="SDB92509.1"/>
    <property type="molecule type" value="Genomic_DNA"/>
</dbReference>
<evidence type="ECO:0000256" key="5">
    <source>
        <dbReference type="PROSITE-ProRule" id="PRU00335"/>
    </source>
</evidence>
<protein>
    <submittedName>
        <fullName evidence="7">DNA-binding transcriptional regulator, AcrR family</fullName>
    </submittedName>
</protein>
<accession>A0A1G6HE08</accession>
<keyword evidence="1" id="KW-0678">Repressor</keyword>
<dbReference type="InterPro" id="IPR036271">
    <property type="entry name" value="Tet_transcr_reg_TetR-rel_C_sf"/>
</dbReference>
<sequence>MRGFGAAMLIRKTIISSMASDHKSRTLARSPGRPREFDMETVVGGAVRVFRERGYHATSVGDLGAATGLTAGSLYKAFGDKRGVFLAAFDHYVSVRNDDLRHRLGKHTNAREKIRAVLHFYAESSHGAEGRRGCLVVSSATALATFDDEIAARIESTMRHTEDMLRELLQQGQKDGSIAPEIHVPAMARSLLALLHGFCLIGKSGRTLRHMLATADEAMRLLD</sequence>
<dbReference type="PROSITE" id="PS50977">
    <property type="entry name" value="HTH_TETR_2"/>
    <property type="match status" value="1"/>
</dbReference>
<evidence type="ECO:0000313" key="7">
    <source>
        <dbReference type="EMBL" id="SDB92509.1"/>
    </source>
</evidence>
<evidence type="ECO:0000256" key="1">
    <source>
        <dbReference type="ARBA" id="ARBA00022491"/>
    </source>
</evidence>
<dbReference type="AlphaFoldDB" id="A0A1G6HE08"/>
<dbReference type="Proteomes" id="UP000198908">
    <property type="component" value="Unassembled WGS sequence"/>
</dbReference>
<dbReference type="Gene3D" id="1.10.10.60">
    <property type="entry name" value="Homeodomain-like"/>
    <property type="match status" value="1"/>
</dbReference>
<dbReference type="STRING" id="416944.SAMN05421548_102223"/>
<keyword evidence="3 5" id="KW-0238">DNA-binding</keyword>
<dbReference type="PANTHER" id="PTHR47506">
    <property type="entry name" value="TRANSCRIPTIONAL REGULATORY PROTEIN"/>
    <property type="match status" value="1"/>
</dbReference>
<keyword evidence="8" id="KW-1185">Reference proteome</keyword>
<organism evidence="7 8">
    <name type="scientific">Paraburkholderia lycopersici</name>
    <dbReference type="NCBI Taxonomy" id="416944"/>
    <lineage>
        <taxon>Bacteria</taxon>
        <taxon>Pseudomonadati</taxon>
        <taxon>Pseudomonadota</taxon>
        <taxon>Betaproteobacteria</taxon>
        <taxon>Burkholderiales</taxon>
        <taxon>Burkholderiaceae</taxon>
        <taxon>Paraburkholderia</taxon>
    </lineage>
</organism>
<keyword evidence="4" id="KW-0804">Transcription</keyword>
<dbReference type="SUPFAM" id="SSF48498">
    <property type="entry name" value="Tetracyclin repressor-like, C-terminal domain"/>
    <property type="match status" value="1"/>
</dbReference>
<dbReference type="InterPro" id="IPR009057">
    <property type="entry name" value="Homeodomain-like_sf"/>
</dbReference>
<dbReference type="PROSITE" id="PS01081">
    <property type="entry name" value="HTH_TETR_1"/>
    <property type="match status" value="1"/>
</dbReference>
<dbReference type="PANTHER" id="PTHR47506:SF10">
    <property type="entry name" value="TRANSCRIPTIONAL REGULATORY PROTEIN"/>
    <property type="match status" value="1"/>
</dbReference>
<dbReference type="InterPro" id="IPR011075">
    <property type="entry name" value="TetR_C"/>
</dbReference>
<dbReference type="Pfam" id="PF00440">
    <property type="entry name" value="TetR_N"/>
    <property type="match status" value="1"/>
</dbReference>
<gene>
    <name evidence="7" type="ORF">SAMN05421548_102223</name>
</gene>
<evidence type="ECO:0000259" key="6">
    <source>
        <dbReference type="PROSITE" id="PS50977"/>
    </source>
</evidence>
<dbReference type="Gene3D" id="1.10.357.10">
    <property type="entry name" value="Tetracycline Repressor, domain 2"/>
    <property type="match status" value="1"/>
</dbReference>
<dbReference type="InterPro" id="IPR023772">
    <property type="entry name" value="DNA-bd_HTH_TetR-type_CS"/>
</dbReference>
<reference evidence="8" key="1">
    <citation type="submission" date="2016-09" db="EMBL/GenBank/DDBJ databases">
        <authorList>
            <person name="Varghese N."/>
            <person name="Submissions S."/>
        </authorList>
    </citation>
    <scope>NUCLEOTIDE SEQUENCE [LARGE SCALE GENOMIC DNA]</scope>
    <source>
        <strain evidence="8">TNe-862</strain>
    </source>
</reference>
<dbReference type="SUPFAM" id="SSF46689">
    <property type="entry name" value="Homeodomain-like"/>
    <property type="match status" value="1"/>
</dbReference>
<keyword evidence="2" id="KW-0805">Transcription regulation</keyword>
<evidence type="ECO:0000313" key="8">
    <source>
        <dbReference type="Proteomes" id="UP000198908"/>
    </source>
</evidence>
<name>A0A1G6HE08_9BURK</name>
<evidence type="ECO:0000256" key="3">
    <source>
        <dbReference type="ARBA" id="ARBA00023125"/>
    </source>
</evidence>